<evidence type="ECO:0000313" key="2">
    <source>
        <dbReference type="EMBL" id="BBY40241.1"/>
    </source>
</evidence>
<dbReference type="EMBL" id="AP022590">
    <property type="protein sequence ID" value="BBY40241.1"/>
    <property type="molecule type" value="Genomic_DNA"/>
</dbReference>
<dbReference type="Proteomes" id="UP000465812">
    <property type="component" value="Chromosome"/>
</dbReference>
<evidence type="ECO:0008006" key="4">
    <source>
        <dbReference type="Google" id="ProtNLM"/>
    </source>
</evidence>
<organism evidence="2 3">
    <name type="scientific">Mycobacterium mantenii</name>
    <dbReference type="NCBI Taxonomy" id="560555"/>
    <lineage>
        <taxon>Bacteria</taxon>
        <taxon>Bacillati</taxon>
        <taxon>Actinomycetota</taxon>
        <taxon>Actinomycetes</taxon>
        <taxon>Mycobacteriales</taxon>
        <taxon>Mycobacteriaceae</taxon>
        <taxon>Mycobacterium</taxon>
        <taxon>Mycobacterium avium complex (MAC)</taxon>
    </lineage>
</organism>
<protein>
    <recommendedName>
        <fullName evidence="4">OmpA-like domain-containing protein</fullName>
    </recommendedName>
</protein>
<evidence type="ECO:0000256" key="1">
    <source>
        <dbReference type="SAM" id="MobiDB-lite"/>
    </source>
</evidence>
<evidence type="ECO:0000313" key="3">
    <source>
        <dbReference type="Proteomes" id="UP000465812"/>
    </source>
</evidence>
<reference evidence="2 3" key="1">
    <citation type="journal article" date="2019" name="Emerg. Microbes Infect.">
        <title>Comprehensive subspecies identification of 175 nontuberculous mycobacteria species based on 7547 genomic profiles.</title>
        <authorList>
            <person name="Matsumoto Y."/>
            <person name="Kinjo T."/>
            <person name="Motooka D."/>
            <person name="Nabeya D."/>
            <person name="Jung N."/>
            <person name="Uechi K."/>
            <person name="Horii T."/>
            <person name="Iida T."/>
            <person name="Fujita J."/>
            <person name="Nakamura S."/>
        </authorList>
    </citation>
    <scope>NUCLEOTIDE SEQUENCE [LARGE SCALE GENOMIC DNA]</scope>
    <source>
        <strain evidence="2 3">JCM 18113</strain>
    </source>
</reference>
<accession>A0ABN6AF12</accession>
<name>A0ABN6AF12_MYCNT</name>
<keyword evidence="3" id="KW-1185">Reference proteome</keyword>
<feature type="region of interest" description="Disordered" evidence="1">
    <location>
        <begin position="87"/>
        <end position="109"/>
    </location>
</feature>
<feature type="compositionally biased region" description="Low complexity" evidence="1">
    <location>
        <begin position="87"/>
        <end position="96"/>
    </location>
</feature>
<gene>
    <name evidence="2" type="ORF">MMAN_43750</name>
</gene>
<sequence>MRVVRARIEAKPVGDGWHVVVEGACTFLALPRLTGVLASVPERTSVTIHLLTNYLDHAAHQAISDWQRRHCATGGQVHVRDSVDASASDGLSASGLMEPVGPVRKSSKANRRNVHLSLVEELSASAGK</sequence>
<proteinExistence type="predicted"/>